<dbReference type="STRING" id="30066.A0A182VDV6"/>
<feature type="chain" id="PRO_5008139553" evidence="2">
    <location>
        <begin position="33"/>
        <end position="774"/>
    </location>
</feature>
<accession>A0A182VDV6</accession>
<feature type="compositionally biased region" description="Basic residues" evidence="1">
    <location>
        <begin position="181"/>
        <end position="192"/>
    </location>
</feature>
<feature type="compositionally biased region" description="Basic and acidic residues" evidence="1">
    <location>
        <begin position="324"/>
        <end position="336"/>
    </location>
</feature>
<feature type="compositionally biased region" description="Basic and acidic residues" evidence="1">
    <location>
        <begin position="214"/>
        <end position="257"/>
    </location>
</feature>
<dbReference type="Proteomes" id="UP000075903">
    <property type="component" value="Unassembled WGS sequence"/>
</dbReference>
<evidence type="ECO:0000256" key="2">
    <source>
        <dbReference type="SAM" id="SignalP"/>
    </source>
</evidence>
<keyword evidence="4" id="KW-1185">Reference proteome</keyword>
<dbReference type="VEuPathDB" id="VectorBase:AMEM21_010971"/>
<proteinExistence type="predicted"/>
<feature type="signal peptide" evidence="2">
    <location>
        <begin position="1"/>
        <end position="32"/>
    </location>
</feature>
<keyword evidence="2" id="KW-0732">Signal</keyword>
<sequence length="774" mass="86927">MASATSVRSFSGQEWFATVFLLIVLSSSGVQCFERFSPINELLLSEFEYDTNIDRDLLPLDERSYFSYDEPHEPTFHTDYNLANLKPISPTPGFTLDPSYISPEDIVPARAKRANLRERRKPSMHRKREQEKELVSDEHEEDLEEDDAYEKASEPESTDVDDYAARYEQFIAKHFEDLESKRKKSAPQRKAPKPTDKEDDDDDDDGEEEEEQDGDYRFDRGDYSSSEDYERIKAESEEQSRRLAKDPRNCRTYEKDGMVCSVCHDPASDSASESCAYATEPHHRKYAYVKERNYDSKKDADPNRGKAEVDEEEEEEGDGDEEPEHAGAETRPERQTDGAGDGVAGSAVPTTPSRRWLPAHPLRKPTLRSKPHQSATNGGGYRYQPTDLRSNRASMKLKLAEGSGPAAEDANIYVMNYDNEPEEVARVLAEFKARDWSNCRTGKRMEDGELTCYQCTDAAGVNHEECMYVSESRPIASEPVRPPPSMTGKLQLQRQAHKRKKVVALSRKELAALEPSATSAAGGGPVKEKQTVKRTVSFRSFITGSGRGAPGSSSSAASLSIKYIATARCRIRISLLFHSSRYVSRILSMCFSNRRAVSYFCQSFSPFSLELGFSMMYFTCPCTFSTQEASHDTVLSWRTSFHRRPGGGDGILLSWEQLMMTSSGITRLFTRPIFGCSPRPRNKPGGSILKFPIFSLCPSITQIPYSFVNCSFAAFSAAFSSLLRFRFCSAISAKYAAIGRKLHFSKSVMRSRSCGVIVLRQSLKKLSLNACLDV</sequence>
<evidence type="ECO:0000313" key="4">
    <source>
        <dbReference type="Proteomes" id="UP000075903"/>
    </source>
</evidence>
<dbReference type="EnsemblMetazoa" id="AMEM013294-RA">
    <property type="protein sequence ID" value="AMEM013294-PA"/>
    <property type="gene ID" value="AMEM013294"/>
</dbReference>
<name>A0A182VDV6_ANOME</name>
<feature type="compositionally biased region" description="Acidic residues" evidence="1">
    <location>
        <begin position="138"/>
        <end position="148"/>
    </location>
</feature>
<organism evidence="3 4">
    <name type="scientific">Anopheles merus</name>
    <name type="common">Mosquito</name>
    <dbReference type="NCBI Taxonomy" id="30066"/>
    <lineage>
        <taxon>Eukaryota</taxon>
        <taxon>Metazoa</taxon>
        <taxon>Ecdysozoa</taxon>
        <taxon>Arthropoda</taxon>
        <taxon>Hexapoda</taxon>
        <taxon>Insecta</taxon>
        <taxon>Pterygota</taxon>
        <taxon>Neoptera</taxon>
        <taxon>Endopterygota</taxon>
        <taxon>Diptera</taxon>
        <taxon>Nematocera</taxon>
        <taxon>Culicoidea</taxon>
        <taxon>Culicidae</taxon>
        <taxon>Anophelinae</taxon>
        <taxon>Anopheles</taxon>
    </lineage>
</organism>
<evidence type="ECO:0000256" key="1">
    <source>
        <dbReference type="SAM" id="MobiDB-lite"/>
    </source>
</evidence>
<feature type="compositionally biased region" description="Acidic residues" evidence="1">
    <location>
        <begin position="309"/>
        <end position="323"/>
    </location>
</feature>
<dbReference type="AlphaFoldDB" id="A0A182VDV6"/>
<feature type="compositionally biased region" description="Basic residues" evidence="1">
    <location>
        <begin position="361"/>
        <end position="371"/>
    </location>
</feature>
<evidence type="ECO:0000313" key="3">
    <source>
        <dbReference type="EnsemblMetazoa" id="AMEM013294-PA"/>
    </source>
</evidence>
<feature type="compositionally biased region" description="Acidic residues" evidence="1">
    <location>
        <begin position="197"/>
        <end position="213"/>
    </location>
</feature>
<feature type="region of interest" description="Disordered" evidence="1">
    <location>
        <begin position="176"/>
        <end position="386"/>
    </location>
</feature>
<feature type="compositionally biased region" description="Basic and acidic residues" evidence="1">
    <location>
        <begin position="288"/>
        <end position="308"/>
    </location>
</feature>
<dbReference type="VEuPathDB" id="VectorBase:AMEM013294"/>
<reference evidence="3" key="1">
    <citation type="submission" date="2020-05" db="UniProtKB">
        <authorList>
            <consortium name="EnsemblMetazoa"/>
        </authorList>
    </citation>
    <scope>IDENTIFICATION</scope>
    <source>
        <strain evidence="3">MAF</strain>
    </source>
</reference>
<feature type="compositionally biased region" description="Basic and acidic residues" evidence="1">
    <location>
        <begin position="128"/>
        <end position="137"/>
    </location>
</feature>
<feature type="region of interest" description="Disordered" evidence="1">
    <location>
        <begin position="112"/>
        <end position="161"/>
    </location>
</feature>
<feature type="compositionally biased region" description="Basic residues" evidence="1">
    <location>
        <begin position="112"/>
        <end position="127"/>
    </location>
</feature>
<protein>
    <submittedName>
        <fullName evidence="3">Uncharacterized protein</fullName>
    </submittedName>
</protein>